<dbReference type="InterPro" id="IPR051202">
    <property type="entry name" value="Peptidase_C40"/>
</dbReference>
<feature type="signal peptide" evidence="5">
    <location>
        <begin position="1"/>
        <end position="23"/>
    </location>
</feature>
<dbReference type="Proteomes" id="UP000037146">
    <property type="component" value="Unassembled WGS sequence"/>
</dbReference>
<dbReference type="PROSITE" id="PS51935">
    <property type="entry name" value="NLPC_P60"/>
    <property type="match status" value="1"/>
</dbReference>
<dbReference type="Pfam" id="PF00877">
    <property type="entry name" value="NLPC_P60"/>
    <property type="match status" value="1"/>
</dbReference>
<evidence type="ECO:0000256" key="3">
    <source>
        <dbReference type="ARBA" id="ARBA00022801"/>
    </source>
</evidence>
<evidence type="ECO:0000256" key="1">
    <source>
        <dbReference type="ARBA" id="ARBA00007074"/>
    </source>
</evidence>
<dbReference type="PANTHER" id="PTHR47053">
    <property type="entry name" value="MUREIN DD-ENDOPEPTIDASE MEPH-RELATED"/>
    <property type="match status" value="1"/>
</dbReference>
<dbReference type="SUPFAM" id="SSF47090">
    <property type="entry name" value="PGBD-like"/>
    <property type="match status" value="1"/>
</dbReference>
<dbReference type="Pfam" id="PF01471">
    <property type="entry name" value="PG_binding_1"/>
    <property type="match status" value="1"/>
</dbReference>
<sequence>MKKIIASFALTGLLLSNPIVSHAALGDQTLKSGMTHIEVQQLQEVLKSKGYFTNQKTTTYFGTATESAVKKFQASKGLKADGVVGANTYKLLGVTKAAQVNNSSSNQSSELVKVAKKQLNVRYVWGGTTPKGFDCSGFLSYVYKESENVSLPRTVSGIYKKGVKVSKPQVGDVVFFETYQSGASHAGIYIGGNQFIHSSSSNGVSISSLNNSYWSARYIGAKRI</sequence>
<dbReference type="InterPro" id="IPR000064">
    <property type="entry name" value="NLP_P60_dom"/>
</dbReference>
<dbReference type="InterPro" id="IPR036365">
    <property type="entry name" value="PGBD-like_sf"/>
</dbReference>
<comment type="caution">
    <text evidence="7">The sequence shown here is derived from an EMBL/GenBank/DDBJ whole genome shotgun (WGS) entry which is preliminary data.</text>
</comment>
<dbReference type="PANTHER" id="PTHR47053:SF1">
    <property type="entry name" value="MUREIN DD-ENDOPEPTIDASE MEPH-RELATED"/>
    <property type="match status" value="1"/>
</dbReference>
<dbReference type="RefSeq" id="WP_049682290.1">
    <property type="nucleotide sequence ID" value="NZ_LFZW01000001.1"/>
</dbReference>
<gene>
    <name evidence="7" type="ORF">AC625_16575</name>
</gene>
<dbReference type="Gene3D" id="3.90.1720.10">
    <property type="entry name" value="endopeptidase domain like (from Nostoc punctiforme)"/>
    <property type="match status" value="1"/>
</dbReference>
<dbReference type="GO" id="GO:0008234">
    <property type="term" value="F:cysteine-type peptidase activity"/>
    <property type="evidence" value="ECO:0007669"/>
    <property type="project" value="UniProtKB-KW"/>
</dbReference>
<evidence type="ECO:0000256" key="4">
    <source>
        <dbReference type="ARBA" id="ARBA00022807"/>
    </source>
</evidence>
<organism evidence="7 8">
    <name type="scientific">Peribacillus loiseleuriae</name>
    <dbReference type="NCBI Taxonomy" id="1679170"/>
    <lineage>
        <taxon>Bacteria</taxon>
        <taxon>Bacillati</taxon>
        <taxon>Bacillota</taxon>
        <taxon>Bacilli</taxon>
        <taxon>Bacillales</taxon>
        <taxon>Bacillaceae</taxon>
        <taxon>Peribacillus</taxon>
    </lineage>
</organism>
<dbReference type="GO" id="GO:0006508">
    <property type="term" value="P:proteolysis"/>
    <property type="evidence" value="ECO:0007669"/>
    <property type="project" value="UniProtKB-KW"/>
</dbReference>
<feature type="chain" id="PRO_5005524672" evidence="5">
    <location>
        <begin position="24"/>
        <end position="224"/>
    </location>
</feature>
<accession>A0A0K9GXF9</accession>
<keyword evidence="4" id="KW-0788">Thiol protease</keyword>
<dbReference type="OrthoDB" id="9813368at2"/>
<keyword evidence="3" id="KW-0378">Hydrolase</keyword>
<proteinExistence type="inferred from homology"/>
<evidence type="ECO:0000259" key="6">
    <source>
        <dbReference type="PROSITE" id="PS51935"/>
    </source>
</evidence>
<dbReference type="InterPro" id="IPR036366">
    <property type="entry name" value="PGBDSf"/>
</dbReference>
<dbReference type="STRING" id="1679170.AC625_16575"/>
<keyword evidence="2" id="KW-0645">Protease</keyword>
<protein>
    <submittedName>
        <fullName evidence="7">Endopeptidase</fullName>
    </submittedName>
</protein>
<dbReference type="InterPro" id="IPR002477">
    <property type="entry name" value="Peptidoglycan-bd-like"/>
</dbReference>
<evidence type="ECO:0000313" key="7">
    <source>
        <dbReference type="EMBL" id="KMY50942.1"/>
    </source>
</evidence>
<dbReference type="EMBL" id="LFZW01000001">
    <property type="protein sequence ID" value="KMY50942.1"/>
    <property type="molecule type" value="Genomic_DNA"/>
</dbReference>
<dbReference type="SUPFAM" id="SSF54001">
    <property type="entry name" value="Cysteine proteinases"/>
    <property type="match status" value="1"/>
</dbReference>
<evidence type="ECO:0000313" key="8">
    <source>
        <dbReference type="Proteomes" id="UP000037146"/>
    </source>
</evidence>
<dbReference type="PATRIC" id="fig|1679170.3.peg.3767"/>
<evidence type="ECO:0000256" key="5">
    <source>
        <dbReference type="SAM" id="SignalP"/>
    </source>
</evidence>
<comment type="similarity">
    <text evidence="1">Belongs to the peptidase C40 family.</text>
</comment>
<dbReference type="AlphaFoldDB" id="A0A0K9GXF9"/>
<evidence type="ECO:0000256" key="2">
    <source>
        <dbReference type="ARBA" id="ARBA00022670"/>
    </source>
</evidence>
<keyword evidence="5" id="KW-0732">Signal</keyword>
<dbReference type="Gene3D" id="1.10.101.10">
    <property type="entry name" value="PGBD-like superfamily/PGBD"/>
    <property type="match status" value="1"/>
</dbReference>
<dbReference type="InterPro" id="IPR038765">
    <property type="entry name" value="Papain-like_cys_pep_sf"/>
</dbReference>
<reference evidence="8" key="1">
    <citation type="submission" date="2015-07" db="EMBL/GenBank/DDBJ databases">
        <title>Genome sequencing project for genomic taxonomy and phylogenomics of Bacillus-like bacteria.</title>
        <authorList>
            <person name="Liu B."/>
            <person name="Wang J."/>
            <person name="Zhu Y."/>
            <person name="Liu G."/>
            <person name="Chen Q."/>
            <person name="Chen Z."/>
            <person name="Lan J."/>
            <person name="Che J."/>
            <person name="Ge C."/>
            <person name="Shi H."/>
            <person name="Pan Z."/>
            <person name="Liu X."/>
        </authorList>
    </citation>
    <scope>NUCLEOTIDE SEQUENCE [LARGE SCALE GENOMIC DNA]</scope>
    <source>
        <strain evidence="8">FJAT-27997</strain>
    </source>
</reference>
<keyword evidence="8" id="KW-1185">Reference proteome</keyword>
<name>A0A0K9GXF9_9BACI</name>
<feature type="domain" description="NlpC/P60" evidence="6">
    <location>
        <begin position="105"/>
        <end position="224"/>
    </location>
</feature>